<feature type="region of interest" description="Disordered" evidence="1">
    <location>
        <begin position="78"/>
        <end position="99"/>
    </location>
</feature>
<name>A0ABV0XY44_9TELE</name>
<evidence type="ECO:0000313" key="3">
    <source>
        <dbReference type="Proteomes" id="UP001469553"/>
    </source>
</evidence>
<proteinExistence type="predicted"/>
<reference evidence="2 3" key="1">
    <citation type="submission" date="2021-06" db="EMBL/GenBank/DDBJ databases">
        <authorList>
            <person name="Palmer J.M."/>
        </authorList>
    </citation>
    <scope>NUCLEOTIDE SEQUENCE [LARGE SCALE GENOMIC DNA]</scope>
    <source>
        <strain evidence="2 3">AS_MEX2019</strain>
        <tissue evidence="2">Muscle</tissue>
    </source>
</reference>
<dbReference type="EMBL" id="JAHRIP010018899">
    <property type="protein sequence ID" value="MEQ2286434.1"/>
    <property type="molecule type" value="Genomic_DNA"/>
</dbReference>
<evidence type="ECO:0000256" key="1">
    <source>
        <dbReference type="SAM" id="MobiDB-lite"/>
    </source>
</evidence>
<sequence length="99" mass="11097">MAECHSVWRLYSLPKYSWVLSRYSSFILQSKNMHVAQAVCTVVCLCVGLDGLTSCGVYPVSHLLSAGDWNQPNLQPCEDKPGTEHGMENQSKWQYVGCQ</sequence>
<evidence type="ECO:0000313" key="2">
    <source>
        <dbReference type="EMBL" id="MEQ2286434.1"/>
    </source>
</evidence>
<keyword evidence="3" id="KW-1185">Reference proteome</keyword>
<organism evidence="2 3">
    <name type="scientific">Ameca splendens</name>
    <dbReference type="NCBI Taxonomy" id="208324"/>
    <lineage>
        <taxon>Eukaryota</taxon>
        <taxon>Metazoa</taxon>
        <taxon>Chordata</taxon>
        <taxon>Craniata</taxon>
        <taxon>Vertebrata</taxon>
        <taxon>Euteleostomi</taxon>
        <taxon>Actinopterygii</taxon>
        <taxon>Neopterygii</taxon>
        <taxon>Teleostei</taxon>
        <taxon>Neoteleostei</taxon>
        <taxon>Acanthomorphata</taxon>
        <taxon>Ovalentaria</taxon>
        <taxon>Atherinomorphae</taxon>
        <taxon>Cyprinodontiformes</taxon>
        <taxon>Goodeidae</taxon>
        <taxon>Ameca</taxon>
    </lineage>
</organism>
<accession>A0ABV0XY44</accession>
<feature type="compositionally biased region" description="Basic and acidic residues" evidence="1">
    <location>
        <begin position="78"/>
        <end position="87"/>
    </location>
</feature>
<dbReference type="Proteomes" id="UP001469553">
    <property type="component" value="Unassembled WGS sequence"/>
</dbReference>
<comment type="caution">
    <text evidence="2">The sequence shown here is derived from an EMBL/GenBank/DDBJ whole genome shotgun (WGS) entry which is preliminary data.</text>
</comment>
<gene>
    <name evidence="2" type="ORF">AMECASPLE_002458</name>
</gene>
<protein>
    <submittedName>
        <fullName evidence="2">Uncharacterized protein</fullName>
    </submittedName>
</protein>